<keyword evidence="2 4" id="KW-0456">Lyase</keyword>
<comment type="caution">
    <text evidence="7">The sequence shown here is derived from an EMBL/GenBank/DDBJ whole genome shotgun (WGS) entry which is preliminary data.</text>
</comment>
<evidence type="ECO:0000256" key="2">
    <source>
        <dbReference type="ARBA" id="ARBA00023239"/>
    </source>
</evidence>
<organism evidence="7">
    <name type="scientific">Thermoanaerobaculum aquaticum</name>
    <dbReference type="NCBI Taxonomy" id="1312852"/>
    <lineage>
        <taxon>Bacteria</taxon>
        <taxon>Pseudomonadati</taxon>
        <taxon>Acidobacteriota</taxon>
        <taxon>Thermoanaerobaculia</taxon>
        <taxon>Thermoanaerobaculales</taxon>
        <taxon>Thermoanaerobaculaceae</taxon>
        <taxon>Thermoanaerobaculum</taxon>
    </lineage>
</organism>
<dbReference type="InterPro" id="IPR036908">
    <property type="entry name" value="RlpA-like_sf"/>
</dbReference>
<proteinExistence type="inferred from homology"/>
<name>A0A7V2EFN5_9BACT</name>
<dbReference type="GO" id="GO:0071555">
    <property type="term" value="P:cell wall organization"/>
    <property type="evidence" value="ECO:0007669"/>
    <property type="project" value="UniProtKB-KW"/>
</dbReference>
<dbReference type="InterPro" id="IPR036680">
    <property type="entry name" value="SPOR-like_sf"/>
</dbReference>
<feature type="domain" description="SPOR" evidence="6">
    <location>
        <begin position="147"/>
        <end position="224"/>
    </location>
</feature>
<evidence type="ECO:0000256" key="1">
    <source>
        <dbReference type="ARBA" id="ARBA00022729"/>
    </source>
</evidence>
<dbReference type="GO" id="GO:0000270">
    <property type="term" value="P:peptidoglycan metabolic process"/>
    <property type="evidence" value="ECO:0007669"/>
    <property type="project" value="UniProtKB-UniRule"/>
</dbReference>
<dbReference type="GO" id="GO:0042834">
    <property type="term" value="F:peptidoglycan binding"/>
    <property type="evidence" value="ECO:0007669"/>
    <property type="project" value="InterPro"/>
</dbReference>
<keyword evidence="3 4" id="KW-0961">Cell wall biogenesis/degradation</keyword>
<reference evidence="7" key="1">
    <citation type="journal article" date="2020" name="mSystems">
        <title>Genome- and Community-Level Interaction Insights into Carbon Utilization and Element Cycling Functions of Hydrothermarchaeota in Hydrothermal Sediment.</title>
        <authorList>
            <person name="Zhou Z."/>
            <person name="Liu Y."/>
            <person name="Xu W."/>
            <person name="Pan J."/>
            <person name="Luo Z.H."/>
            <person name="Li M."/>
        </authorList>
    </citation>
    <scope>NUCLEOTIDE SEQUENCE [LARGE SCALE GENOMIC DNA]</scope>
    <source>
        <strain evidence="7">SpSt-186</strain>
    </source>
</reference>
<dbReference type="HAMAP" id="MF_02071">
    <property type="entry name" value="RlpA"/>
    <property type="match status" value="1"/>
</dbReference>
<dbReference type="Gene3D" id="3.30.70.1070">
    <property type="entry name" value="Sporulation related repeat"/>
    <property type="match status" value="1"/>
</dbReference>
<comment type="similarity">
    <text evidence="4 5">Belongs to the RlpA family.</text>
</comment>
<dbReference type="InterPro" id="IPR012997">
    <property type="entry name" value="RplA"/>
</dbReference>
<dbReference type="Gene3D" id="2.40.40.10">
    <property type="entry name" value="RlpA-like domain"/>
    <property type="match status" value="1"/>
</dbReference>
<dbReference type="InterPro" id="IPR007730">
    <property type="entry name" value="SPOR-like_dom"/>
</dbReference>
<dbReference type="PANTHER" id="PTHR34183">
    <property type="entry name" value="ENDOLYTIC PEPTIDOGLYCAN TRANSGLYCOSYLASE RLPA"/>
    <property type="match status" value="1"/>
</dbReference>
<evidence type="ECO:0000256" key="5">
    <source>
        <dbReference type="RuleBase" id="RU003495"/>
    </source>
</evidence>
<evidence type="ECO:0000259" key="6">
    <source>
        <dbReference type="PROSITE" id="PS51724"/>
    </source>
</evidence>
<gene>
    <name evidence="4" type="primary">rlpA</name>
    <name evidence="7" type="ORF">ENP06_04435</name>
</gene>
<dbReference type="EMBL" id="DSHW01000338">
    <property type="protein sequence ID" value="HEQ88641.1"/>
    <property type="molecule type" value="Genomic_DNA"/>
</dbReference>
<dbReference type="PROSITE" id="PS51724">
    <property type="entry name" value="SPOR"/>
    <property type="match status" value="1"/>
</dbReference>
<dbReference type="CDD" id="cd22268">
    <property type="entry name" value="DPBB_RlpA-like"/>
    <property type="match status" value="1"/>
</dbReference>
<evidence type="ECO:0000313" key="7">
    <source>
        <dbReference type="EMBL" id="HEQ88641.1"/>
    </source>
</evidence>
<dbReference type="EC" id="4.2.2.-" evidence="4"/>
<dbReference type="GO" id="GO:0008932">
    <property type="term" value="F:lytic endotransglycosylase activity"/>
    <property type="evidence" value="ECO:0007669"/>
    <property type="project" value="UniProtKB-UniRule"/>
</dbReference>
<sequence>MAGIPPPARGWGPRRGLIVRIVLALVVLLAACTSSRPPEVRPATPAYTEEGLASWYGEPYHGRPTASGVTYDMHAMTAAHRTLPFGTWIAVTNLENGRKAEVLVNDRGPFVAGRILDLSQKAAAKLGMLEKGVARVRLAVVRWGDGMMAYPCWEVQVGAFARPENVERAVATLRKSGWTTRTAPAGGGLTRVRVTGLSGRARALEVARGLSADFPGAMAVPCPPAVDEGRP</sequence>
<dbReference type="AlphaFoldDB" id="A0A7V2EFN5"/>
<dbReference type="InterPro" id="IPR034718">
    <property type="entry name" value="RlpA"/>
</dbReference>
<protein>
    <recommendedName>
        <fullName evidence="4">Probable endolytic peptidoglycan transglycosylase RlpA</fullName>
        <ecNumber evidence="4">4.2.2.-</ecNumber>
    </recommendedName>
</protein>
<dbReference type="SUPFAM" id="SSF110997">
    <property type="entry name" value="Sporulation related repeat"/>
    <property type="match status" value="1"/>
</dbReference>
<dbReference type="Pfam" id="PF05036">
    <property type="entry name" value="SPOR"/>
    <property type="match status" value="1"/>
</dbReference>
<dbReference type="InterPro" id="IPR009009">
    <property type="entry name" value="RlpA-like_DPBB"/>
</dbReference>
<evidence type="ECO:0000256" key="3">
    <source>
        <dbReference type="ARBA" id="ARBA00023316"/>
    </source>
</evidence>
<evidence type="ECO:0000256" key="4">
    <source>
        <dbReference type="HAMAP-Rule" id="MF_02071"/>
    </source>
</evidence>
<dbReference type="Pfam" id="PF03330">
    <property type="entry name" value="DPBB_1"/>
    <property type="match status" value="1"/>
</dbReference>
<accession>A0A7V2EFN5</accession>
<dbReference type="PANTHER" id="PTHR34183:SF1">
    <property type="entry name" value="ENDOLYTIC PEPTIDOGLYCAN TRANSGLYCOSYLASE RLPA"/>
    <property type="match status" value="1"/>
</dbReference>
<comment type="function">
    <text evidence="4">Lytic transglycosylase with a strong preference for naked glycan strands that lack stem peptides.</text>
</comment>
<keyword evidence="1" id="KW-0732">Signal</keyword>
<dbReference type="SUPFAM" id="SSF50685">
    <property type="entry name" value="Barwin-like endoglucanases"/>
    <property type="match status" value="1"/>
</dbReference>
<dbReference type="NCBIfam" id="TIGR00413">
    <property type="entry name" value="rlpA"/>
    <property type="match status" value="1"/>
</dbReference>